<keyword evidence="4 8" id="KW-0371">Homeobox</keyword>
<dbReference type="PROSITE" id="PS50071">
    <property type="entry name" value="HOMEOBOX_2"/>
    <property type="match status" value="1"/>
</dbReference>
<feature type="domain" description="Homeobox" evidence="10">
    <location>
        <begin position="271"/>
        <end position="334"/>
    </location>
</feature>
<dbReference type="EMBL" id="SKBQ01000043">
    <property type="protein sequence ID" value="TPX12084.1"/>
    <property type="molecule type" value="Genomic_DNA"/>
</dbReference>
<evidence type="ECO:0000313" key="12">
    <source>
        <dbReference type="Proteomes" id="UP000319257"/>
    </source>
</evidence>
<sequence>MPAPTSYPPFQRDYPSEDPRPSPYASSRPRTEPERVALPSIRQAFPDLLPIRPNPRDGTASNASPTAGLPGPTTPPEYVHSPNSGKRRRLSFEEERTSQVPRLYASSSGSMPRQSRGTSPGLLPRSATENWGSSSRTSPYPPSLGGPSSIHSPAILEPPETVEHRPALPSLPPLAFEREAPPPAAPARRYSREEYPSRSGMMHPSQPGMESAYRPAAYGGPGYHHSSRGQQTVPMGALHPYERAAMGGHGYGQYPDYMRMGDYGGMNGDMIKQRKRRGNLPKETTDKLRAWFVAHLHHPYPTEDEKQDLMRRTGLQMNQISNWFINARRRQLPTMISNAKVETDAMSSGRNSDDRLMRSTEKSEYDSRKSRSPLSEGGSSHYEDEMDDMRRRSPGGRGMKRGSV</sequence>
<dbReference type="InterPro" id="IPR009057">
    <property type="entry name" value="Homeodomain-like_sf"/>
</dbReference>
<dbReference type="InterPro" id="IPR001356">
    <property type="entry name" value="HD"/>
</dbReference>
<feature type="region of interest" description="Disordered" evidence="9">
    <location>
        <begin position="1"/>
        <end position="209"/>
    </location>
</feature>
<evidence type="ECO:0000256" key="2">
    <source>
        <dbReference type="ARBA" id="ARBA00023015"/>
    </source>
</evidence>
<comment type="subcellular location">
    <subcellularLocation>
        <location evidence="1 8">Nucleus</location>
    </subcellularLocation>
</comment>
<feature type="compositionally biased region" description="Polar residues" evidence="9">
    <location>
        <begin position="105"/>
        <end position="118"/>
    </location>
</feature>
<evidence type="ECO:0000256" key="6">
    <source>
        <dbReference type="ARBA" id="ARBA00023242"/>
    </source>
</evidence>
<organism evidence="11 12">
    <name type="scientific">Thyridium curvatum</name>
    <dbReference type="NCBI Taxonomy" id="1093900"/>
    <lineage>
        <taxon>Eukaryota</taxon>
        <taxon>Fungi</taxon>
        <taxon>Dikarya</taxon>
        <taxon>Ascomycota</taxon>
        <taxon>Pezizomycotina</taxon>
        <taxon>Sordariomycetes</taxon>
        <taxon>Sordariomycetidae</taxon>
        <taxon>Thyridiales</taxon>
        <taxon>Thyridiaceae</taxon>
        <taxon>Thyridium</taxon>
    </lineage>
</organism>
<keyword evidence="3 8" id="KW-0238">DNA-binding</keyword>
<comment type="similarity">
    <text evidence="7">Belongs to the TALE/TGIF homeobox family.</text>
</comment>
<dbReference type="GO" id="GO:0005634">
    <property type="term" value="C:nucleus"/>
    <property type="evidence" value="ECO:0007669"/>
    <property type="project" value="UniProtKB-SubCell"/>
</dbReference>
<dbReference type="SMART" id="SM00389">
    <property type="entry name" value="HOX"/>
    <property type="match status" value="1"/>
</dbReference>
<feature type="compositionally biased region" description="Basic residues" evidence="9">
    <location>
        <begin position="392"/>
        <end position="404"/>
    </location>
</feature>
<gene>
    <name evidence="11" type="ORF">E0L32_007199</name>
</gene>
<keyword evidence="6 8" id="KW-0539">Nucleus</keyword>
<feature type="compositionally biased region" description="Basic and acidic residues" evidence="9">
    <location>
        <begin position="351"/>
        <end position="369"/>
    </location>
</feature>
<dbReference type="SUPFAM" id="SSF46689">
    <property type="entry name" value="Homeodomain-like"/>
    <property type="match status" value="1"/>
</dbReference>
<feature type="region of interest" description="Disordered" evidence="9">
    <location>
        <begin position="339"/>
        <end position="404"/>
    </location>
</feature>
<keyword evidence="2" id="KW-0805">Transcription regulation</keyword>
<evidence type="ECO:0000256" key="5">
    <source>
        <dbReference type="ARBA" id="ARBA00023163"/>
    </source>
</evidence>
<dbReference type="PANTHER" id="PTHR11850">
    <property type="entry name" value="HOMEOBOX PROTEIN TRANSCRIPTION FACTORS"/>
    <property type="match status" value="1"/>
</dbReference>
<dbReference type="AlphaFoldDB" id="A0A507B047"/>
<evidence type="ECO:0000256" key="8">
    <source>
        <dbReference type="PROSITE-ProRule" id="PRU00108"/>
    </source>
</evidence>
<proteinExistence type="inferred from homology"/>
<keyword evidence="5" id="KW-0804">Transcription</keyword>
<feature type="compositionally biased region" description="Polar residues" evidence="9">
    <location>
        <begin position="127"/>
        <end position="137"/>
    </location>
</feature>
<dbReference type="CDD" id="cd00086">
    <property type="entry name" value="homeodomain"/>
    <property type="match status" value="1"/>
</dbReference>
<feature type="DNA-binding region" description="Homeobox" evidence="8">
    <location>
        <begin position="273"/>
        <end position="335"/>
    </location>
</feature>
<dbReference type="FunFam" id="1.10.10.60:FF:000059">
    <property type="entry name" value="TGFB-induced factor homeobox 1"/>
    <property type="match status" value="1"/>
</dbReference>
<dbReference type="GO" id="GO:0006355">
    <property type="term" value="P:regulation of DNA-templated transcription"/>
    <property type="evidence" value="ECO:0007669"/>
    <property type="project" value="InterPro"/>
</dbReference>
<evidence type="ECO:0000256" key="9">
    <source>
        <dbReference type="SAM" id="MobiDB-lite"/>
    </source>
</evidence>
<reference evidence="11 12" key="1">
    <citation type="submission" date="2019-06" db="EMBL/GenBank/DDBJ databases">
        <title>Draft genome sequence of the filamentous fungus Phialemoniopsis curvata isolated from diesel fuel.</title>
        <authorList>
            <person name="Varaljay V.A."/>
            <person name="Lyon W.J."/>
            <person name="Crouch A.L."/>
            <person name="Drake C.E."/>
            <person name="Hollomon J.M."/>
            <person name="Nadeau L.J."/>
            <person name="Nunn H.S."/>
            <person name="Stevenson B.S."/>
            <person name="Bojanowski C.L."/>
            <person name="Crookes-Goodson W.J."/>
        </authorList>
    </citation>
    <scope>NUCLEOTIDE SEQUENCE [LARGE SCALE GENOMIC DNA]</scope>
    <source>
        <strain evidence="11 12">D216</strain>
    </source>
</reference>
<dbReference type="RefSeq" id="XP_030993795.1">
    <property type="nucleotide sequence ID" value="XM_031141917.1"/>
</dbReference>
<dbReference type="GeneID" id="41974646"/>
<evidence type="ECO:0000256" key="3">
    <source>
        <dbReference type="ARBA" id="ARBA00023125"/>
    </source>
</evidence>
<dbReference type="OrthoDB" id="10056939at2759"/>
<dbReference type="GO" id="GO:0003677">
    <property type="term" value="F:DNA binding"/>
    <property type="evidence" value="ECO:0007669"/>
    <property type="project" value="UniProtKB-UniRule"/>
</dbReference>
<dbReference type="Proteomes" id="UP000319257">
    <property type="component" value="Unassembled WGS sequence"/>
</dbReference>
<evidence type="ECO:0000256" key="4">
    <source>
        <dbReference type="ARBA" id="ARBA00023155"/>
    </source>
</evidence>
<evidence type="ECO:0000256" key="1">
    <source>
        <dbReference type="ARBA" id="ARBA00004123"/>
    </source>
</evidence>
<dbReference type="Gene3D" id="1.10.10.60">
    <property type="entry name" value="Homeodomain-like"/>
    <property type="match status" value="1"/>
</dbReference>
<comment type="caution">
    <text evidence="11">The sequence shown here is derived from an EMBL/GenBank/DDBJ whole genome shotgun (WGS) entry which is preliminary data.</text>
</comment>
<dbReference type="STRING" id="1093900.A0A507B047"/>
<dbReference type="InterPro" id="IPR050224">
    <property type="entry name" value="TALE_homeobox"/>
</dbReference>
<name>A0A507B047_9PEZI</name>
<dbReference type="InterPro" id="IPR008422">
    <property type="entry name" value="KN_HD"/>
</dbReference>
<evidence type="ECO:0000259" key="10">
    <source>
        <dbReference type="PROSITE" id="PS50071"/>
    </source>
</evidence>
<evidence type="ECO:0000313" key="11">
    <source>
        <dbReference type="EMBL" id="TPX12084.1"/>
    </source>
</evidence>
<protein>
    <recommendedName>
        <fullName evidence="10">Homeobox domain-containing protein</fullName>
    </recommendedName>
</protein>
<keyword evidence="12" id="KW-1185">Reference proteome</keyword>
<dbReference type="InParanoid" id="A0A507B047"/>
<evidence type="ECO:0000256" key="7">
    <source>
        <dbReference type="ARBA" id="ARBA00038021"/>
    </source>
</evidence>
<accession>A0A507B047</accession>
<dbReference type="Pfam" id="PF05920">
    <property type="entry name" value="Homeobox_KN"/>
    <property type="match status" value="1"/>
</dbReference>